<evidence type="ECO:0000313" key="3">
    <source>
        <dbReference type="EMBL" id="EYT47805.1"/>
    </source>
</evidence>
<evidence type="ECO:0000256" key="1">
    <source>
        <dbReference type="SAM" id="MobiDB-lite"/>
    </source>
</evidence>
<keyword evidence="2" id="KW-0812">Transmembrane</keyword>
<feature type="transmembrane region" description="Helical" evidence="2">
    <location>
        <begin position="65"/>
        <end position="88"/>
    </location>
</feature>
<evidence type="ECO:0008006" key="5">
    <source>
        <dbReference type="Google" id="ProtNLM"/>
    </source>
</evidence>
<keyword evidence="2" id="KW-1133">Transmembrane helix</keyword>
<organism evidence="3 4">
    <name type="scientific">Brachybacterium muris UCD-AY4</name>
    <dbReference type="NCBI Taxonomy" id="1249481"/>
    <lineage>
        <taxon>Bacteria</taxon>
        <taxon>Bacillati</taxon>
        <taxon>Actinomycetota</taxon>
        <taxon>Actinomycetes</taxon>
        <taxon>Micrococcales</taxon>
        <taxon>Dermabacteraceae</taxon>
        <taxon>Brachybacterium</taxon>
    </lineage>
</organism>
<sequence length="171" mass="18607">MAKDSSLDEMRDEAYRRQDNLAADIDELIDRVNPKNAVARWKNEIVGSVKSFSAADDGKSPSDGALAVAGGVIGLVVLTTGIAIAVALSGDDEEKARKQAAKETQKAHEEAQKARAEFFGNVKKQARSTEKKVRKGAEKVRKDVKKSRKNTSSDIEKALKRARKAVKKATK</sequence>
<keyword evidence="4" id="KW-1185">Reference proteome</keyword>
<name>A0A022KXK7_9MICO</name>
<dbReference type="HOGENOM" id="CLU_133106_0_0_11"/>
<dbReference type="OrthoDB" id="5149496at2"/>
<gene>
    <name evidence="3" type="ORF">D641_0114430</name>
</gene>
<dbReference type="AlphaFoldDB" id="A0A022KXK7"/>
<dbReference type="RefSeq" id="WP_042343462.1">
    <property type="nucleotide sequence ID" value="NZ_AORC01000023.1"/>
</dbReference>
<comment type="caution">
    <text evidence="3">The sequence shown here is derived from an EMBL/GenBank/DDBJ whole genome shotgun (WGS) entry which is preliminary data.</text>
</comment>
<feature type="region of interest" description="Disordered" evidence="1">
    <location>
        <begin position="97"/>
        <end position="171"/>
    </location>
</feature>
<reference evidence="3 4" key="1">
    <citation type="journal article" date="2013" name="Genome Announc.">
        <title>Draft genome sequence of an Actinobacterium, Brachybacterium muris strain UCD-AY4.</title>
        <authorList>
            <person name="Lo J.R."/>
            <person name="Lang J.M."/>
            <person name="Darling A.E."/>
            <person name="Eisen J.A."/>
            <person name="Coil D.A."/>
        </authorList>
    </citation>
    <scope>NUCLEOTIDE SEQUENCE [LARGE SCALE GENOMIC DNA]</scope>
    <source>
        <strain evidence="3 4">UCD-AY4</strain>
    </source>
</reference>
<feature type="compositionally biased region" description="Basic and acidic residues" evidence="1">
    <location>
        <begin position="127"/>
        <end position="141"/>
    </location>
</feature>
<feature type="compositionally biased region" description="Basic residues" evidence="1">
    <location>
        <begin position="160"/>
        <end position="171"/>
    </location>
</feature>
<evidence type="ECO:0000313" key="4">
    <source>
        <dbReference type="Proteomes" id="UP000019754"/>
    </source>
</evidence>
<dbReference type="Proteomes" id="UP000019754">
    <property type="component" value="Unassembled WGS sequence"/>
</dbReference>
<protein>
    <recommendedName>
        <fullName evidence="5">DUF3618 domain-containing protein</fullName>
    </recommendedName>
</protein>
<proteinExistence type="predicted"/>
<feature type="compositionally biased region" description="Basic and acidic residues" evidence="1">
    <location>
        <begin position="97"/>
        <end position="116"/>
    </location>
</feature>
<accession>A0A022KXK7</accession>
<evidence type="ECO:0000256" key="2">
    <source>
        <dbReference type="SAM" id="Phobius"/>
    </source>
</evidence>
<dbReference type="EMBL" id="AORC01000023">
    <property type="protein sequence ID" value="EYT47805.1"/>
    <property type="molecule type" value="Genomic_DNA"/>
</dbReference>
<keyword evidence="2" id="KW-0472">Membrane</keyword>
<dbReference type="STRING" id="1249481.D641_0114430"/>